<evidence type="ECO:0000313" key="3">
    <source>
        <dbReference type="Proteomes" id="UP001460072"/>
    </source>
</evidence>
<comment type="caution">
    <text evidence="2">The sequence shown here is derived from an EMBL/GenBank/DDBJ whole genome shotgun (WGS) entry which is preliminary data.</text>
</comment>
<gene>
    <name evidence="2" type="ORF">WFZ85_13150</name>
</gene>
<feature type="non-terminal residue" evidence="2">
    <location>
        <position position="1142"/>
    </location>
</feature>
<name>A0ABU9N7A2_9FLAO</name>
<accession>A0ABU9N7A2</accession>
<evidence type="ECO:0008006" key="4">
    <source>
        <dbReference type="Google" id="ProtNLM"/>
    </source>
</evidence>
<dbReference type="EMBL" id="JBCGDO010000020">
    <property type="protein sequence ID" value="MEM0543564.1"/>
    <property type="molecule type" value="Genomic_DNA"/>
</dbReference>
<protein>
    <recommendedName>
        <fullName evidence="4">Ig-like domain-containing protein</fullName>
    </recommendedName>
</protein>
<sequence length="1142" mass="118118">MKKFYIFYIFITLLTTHLAFSQGANCAASDAFCAGGSALTFPNSTGTAAEAGIDYECLGSQPNPAWFYMQIGVAGTINFQISQATNAGNPIDVDYILWGPFSGPVCGPANLNPTTSVSCSFSAAAVENFTIANAVVGDVYVVLLTNFSGQAGNITVTQTNAGQAGAGATDCNIICPLSLANQVICPGGQAILTATIAGATSYQWSSSVTGPIPGNTQSIAVTQPGTYTVVVNKPGCVANATATATVSFSAPPPINPPTNLTQCSNIPSFNLNTAVANIFNGTGLTPSNYEIFFHTTANGAQNLDNSIPNAASYVAPAAGATIFMSVTDNGPTSSGCISVFTFTVGYINCNATPVQPPNLTLCESALGSGTASFNFAPQTAIVLGTNNPADYIVTYHLTQAAADNDTGAISPISAFVNTSNPQTIFVRLEEIANPLTFGTTTFQLIVNPLPTATISGTTAICSGTNAVITFNGTPNATITYTVDAGANQTIVLNGTGTTTVTTPNLTANSVYSLVSVTNTATSCSRVVTGTATVTVRSLPTASITGTTTVCQNAGNPSVVLTGANGTAPYTFTYAINNVVQPTITTTLGNSITLSVPTSVPGTFTYSLVSVQSSGTPSCSQNQTGTAIITVNPLPTATISGSVATCLNATAPQLVFTGANGVGPYTFVYTINNAIQAPLVTSGGGNTAVINVPTSSFGTFTYTLVSVQEGSASTCSQPQTGSAVVTVNTAPTIVTPSPLVVCDDSNNNDGIACFDLTTKINEITGGNPNIVVEFYETTASGFAQSSPYCNLNNAGIFTLDVRAYFVGSPSCISTTSLQLIVNPLPLANPVITDYALCDTNNPGDDTEPFILNTKTAEIANGQTNVVVSYYATQAEATSQSNPLPNTYTNTSNPQQIWINIRNTTTGCNTVSSFNLVVNPLPQVTAPATIFQCSNGVSTQALFDLSINEDVVTGGVTGLIITYHNTLLDAQNETNPIQTPLTYTGTDNEIVYLRVENTTTGCYATTTQLLRVTQGPLAVTPQPLRYCDPNNDGFGVFDLNSVINEIAGGTLPAGVSVSFYETETNALIGAVPPLSSPYENIEPNVQTLYVRVFFTLTGCANIVQLQLIVDPTPEATTPSPYALCDYTGIAGFETFDLTTTIPEI</sequence>
<organism evidence="2 3">
    <name type="scientific">Flavobacterium aureirubrum</name>
    <dbReference type="NCBI Taxonomy" id="3133147"/>
    <lineage>
        <taxon>Bacteria</taxon>
        <taxon>Pseudomonadati</taxon>
        <taxon>Bacteroidota</taxon>
        <taxon>Flavobacteriia</taxon>
        <taxon>Flavobacteriales</taxon>
        <taxon>Flavobacteriaceae</taxon>
        <taxon>Flavobacterium</taxon>
    </lineage>
</organism>
<keyword evidence="3" id="KW-1185">Reference proteome</keyword>
<evidence type="ECO:0000313" key="2">
    <source>
        <dbReference type="EMBL" id="MEM0543564.1"/>
    </source>
</evidence>
<evidence type="ECO:0000256" key="1">
    <source>
        <dbReference type="SAM" id="SignalP"/>
    </source>
</evidence>
<proteinExistence type="predicted"/>
<feature type="signal peptide" evidence="1">
    <location>
        <begin position="1"/>
        <end position="21"/>
    </location>
</feature>
<keyword evidence="1" id="KW-0732">Signal</keyword>
<dbReference type="Proteomes" id="UP001460072">
    <property type="component" value="Unassembled WGS sequence"/>
</dbReference>
<feature type="chain" id="PRO_5045727591" description="Ig-like domain-containing protein" evidence="1">
    <location>
        <begin position="22"/>
        <end position="1142"/>
    </location>
</feature>
<reference evidence="2 3" key="1">
    <citation type="submission" date="2024-03" db="EMBL/GenBank/DDBJ databases">
        <title>Two novel species of the genus Flavobacterium exhibiting potentially degradation of complex polysaccharides.</title>
        <authorList>
            <person name="Lian X."/>
        </authorList>
    </citation>
    <scope>NUCLEOTIDE SEQUENCE [LARGE SCALE GENOMIC DNA]</scope>
    <source>
        <strain evidence="3">j3</strain>
    </source>
</reference>